<evidence type="ECO:0000313" key="4">
    <source>
        <dbReference type="EMBL" id="CAE2270959.1"/>
    </source>
</evidence>
<proteinExistence type="predicted"/>
<dbReference type="AlphaFoldDB" id="A0A7S4N837"/>
<feature type="domain" description="DUF1995" evidence="3">
    <location>
        <begin position="222"/>
        <end position="437"/>
    </location>
</feature>
<feature type="compositionally biased region" description="Gly residues" evidence="1">
    <location>
        <begin position="114"/>
        <end position="123"/>
    </location>
</feature>
<name>A0A7S4N837_GUITH</name>
<dbReference type="InterPro" id="IPR018962">
    <property type="entry name" value="DUF1995"/>
</dbReference>
<evidence type="ECO:0000259" key="3">
    <source>
        <dbReference type="Pfam" id="PF09353"/>
    </source>
</evidence>
<sequence>MQVTLAQAALLFLLLDAASCFQPSAFLFAKQPRASVRSQRFSFRLSAAGDGNKNNAEQEAQRWAEAAKKMQEERGRVSDSPQASELEGKVLPAPAAGELEALMQKAEAFKAKQAGGGQAGGEGDVLPARYRGGSSSTAPQRLVGGDAGSLRQAAPYKPGESKAGAIQEGWTPDQIEQMLEEEAKWKQQLEAKKEEERAAGALASDADKFRIGNDMTAEKGVPSSMESAVMQALLSSLSVMKRGCGRLRLDVDTTGGDETYTTLKNSIPFTRVFSKALTVNGFSTVHIIMPDVGASALAKRDWAGADGFKVSAFERSGLPNLVETDDCVVVVAPAASEIDQLRRLSERAAELGLPVVLVNPSVKSPGGENLGSLGSYALGLSDFLRSFEPAYHLRTLSWGLILRMFPGNWEVFQLDPRGSYVKIKECDTMPIGEALEEIYNEANPSKGDGLGSLARGLGSFLGKYSKG</sequence>
<accession>A0A7S4N837</accession>
<feature type="compositionally biased region" description="Basic and acidic residues" evidence="1">
    <location>
        <begin position="59"/>
        <end position="77"/>
    </location>
</feature>
<evidence type="ECO:0000256" key="1">
    <source>
        <dbReference type="SAM" id="MobiDB-lite"/>
    </source>
</evidence>
<dbReference type="InterPro" id="IPR053021">
    <property type="entry name" value="Chloroplast_ADK"/>
</dbReference>
<reference evidence="4" key="1">
    <citation type="submission" date="2021-01" db="EMBL/GenBank/DDBJ databases">
        <authorList>
            <person name="Corre E."/>
            <person name="Pelletier E."/>
            <person name="Niang G."/>
            <person name="Scheremetjew M."/>
            <person name="Finn R."/>
            <person name="Kale V."/>
            <person name="Holt S."/>
            <person name="Cochrane G."/>
            <person name="Meng A."/>
            <person name="Brown T."/>
            <person name="Cohen L."/>
        </authorList>
    </citation>
    <scope>NUCLEOTIDE SEQUENCE</scope>
    <source>
        <strain evidence="4">CCMP 2712</strain>
    </source>
</reference>
<keyword evidence="2" id="KW-0732">Signal</keyword>
<feature type="region of interest" description="Disordered" evidence="1">
    <location>
        <begin position="113"/>
        <end position="164"/>
    </location>
</feature>
<feature type="signal peptide" evidence="2">
    <location>
        <begin position="1"/>
        <end position="20"/>
    </location>
</feature>
<organism evidence="4">
    <name type="scientific">Guillardia theta</name>
    <name type="common">Cryptophyte</name>
    <name type="synonym">Cryptomonas phi</name>
    <dbReference type="NCBI Taxonomy" id="55529"/>
    <lineage>
        <taxon>Eukaryota</taxon>
        <taxon>Cryptophyceae</taxon>
        <taxon>Pyrenomonadales</taxon>
        <taxon>Geminigeraceae</taxon>
        <taxon>Guillardia</taxon>
    </lineage>
</organism>
<feature type="chain" id="PRO_5030874640" description="DUF1995 domain-containing protein" evidence="2">
    <location>
        <begin position="21"/>
        <end position="467"/>
    </location>
</feature>
<dbReference type="EMBL" id="HBKN01008893">
    <property type="protein sequence ID" value="CAE2270959.1"/>
    <property type="molecule type" value="Transcribed_RNA"/>
</dbReference>
<protein>
    <recommendedName>
        <fullName evidence="3">DUF1995 domain-containing protein</fullName>
    </recommendedName>
</protein>
<evidence type="ECO:0000256" key="2">
    <source>
        <dbReference type="SAM" id="SignalP"/>
    </source>
</evidence>
<feature type="region of interest" description="Disordered" evidence="1">
    <location>
        <begin position="47"/>
        <end position="87"/>
    </location>
</feature>
<dbReference type="Pfam" id="PF09353">
    <property type="entry name" value="DUF1995"/>
    <property type="match status" value="1"/>
</dbReference>
<dbReference type="PANTHER" id="PTHR35509:SF1">
    <property type="entry name" value="DOMAIN PROTEIN, PUTATIVE (DUF1995)-RELATED"/>
    <property type="match status" value="1"/>
</dbReference>
<dbReference type="PANTHER" id="PTHR35509">
    <property type="entry name" value="DOMAIN PROTEIN, PUTATIVE (DUF1995)-RELATED"/>
    <property type="match status" value="1"/>
</dbReference>
<gene>
    <name evidence="4" type="ORF">GTHE00462_LOCUS6982</name>
</gene>